<protein>
    <submittedName>
        <fullName evidence="1">Uncharacterized protein</fullName>
    </submittedName>
</protein>
<evidence type="ECO:0000313" key="1">
    <source>
        <dbReference type="EMBL" id="KAF2489214.1"/>
    </source>
</evidence>
<dbReference type="EMBL" id="MU004199">
    <property type="protein sequence ID" value="KAF2489214.1"/>
    <property type="molecule type" value="Genomic_DNA"/>
</dbReference>
<dbReference type="AlphaFoldDB" id="A0A6A6QAY2"/>
<dbReference type="OrthoDB" id="432970at2759"/>
<accession>A0A6A6QAY2</accession>
<gene>
    <name evidence="1" type="ORF">BU16DRAFT_544620</name>
</gene>
<evidence type="ECO:0000313" key="2">
    <source>
        <dbReference type="Proteomes" id="UP000799750"/>
    </source>
</evidence>
<sequence>MVVHSCSTLADVRGVLIGIIIDDIDSITCWRFRPREHRKIWIGTENEETPYVLFDHTHYQIDVDEKVLAVDFPGGHFGWPGIAKYTEQTGLTMDDIVEKKWAEREAAPQKAGRLCARSSPKLSTKFRMVRESLKFSDWEFNVTRPVRPDLLWMPSFGEVQRSTRNIHDIDHEPFPLSLNGASRATLREPAITQALSARYLTAVQTARMDPAKGLGELTDIQKRRVQESEDPRKLIEGKQALEPEAEGENGSVRAVLRELGMLCMLTTRETSTLTVTKQVKSEADELMAEQAELAFKAGSFPQGMPLDEQRSLVAFRECDTAVFNWVDVLGELLGGKATWWKVDTPVIGRKIWVKSGDTPEHKLFRHSVIRVDIGGRSYVLDPTGCQMGWWELVSDLKSFVARRSYKGEDLVAVEPSNERINSPPSSFLSSVRTVVKEIWLGYRVEGKGLLDHLAALSFEDRVVACTSLWLEVGAKVQTARDSWERTLTEKAYCIIFSAGLCTKKLPINSTLTHHELFSSYTSLITSRSVPNRHPCTHDVPLLPSPPSPPPPLHPPLHPPFLHPLPPLHARAAEMAEAQHPKRAATFAEGLKLLDKLDEDAEVPPLDSKDYNAVAMTAESVVRLCKTVLRRVSLVNVEKIIAKESAGSILGLARDAELAFTGGSFPPEATEEQKVALVAYRQCDLSVALCLQLLQEILKDYTIFRHSVAKLRGGVKRGGKRFCLIADPSAEQLGCTTSVVPEVKFEDAHDCLLNEVDEEPEVGHFTGFWAEVREVMAGGVTEVYGDKKTMFEKMKKMEKKERDEMQEKMTEFVGEGVAALIDAWGPTLKKGGRKGLRGERV</sequence>
<proteinExistence type="predicted"/>
<organism evidence="1 2">
    <name type="scientific">Lophium mytilinum</name>
    <dbReference type="NCBI Taxonomy" id="390894"/>
    <lineage>
        <taxon>Eukaryota</taxon>
        <taxon>Fungi</taxon>
        <taxon>Dikarya</taxon>
        <taxon>Ascomycota</taxon>
        <taxon>Pezizomycotina</taxon>
        <taxon>Dothideomycetes</taxon>
        <taxon>Pleosporomycetidae</taxon>
        <taxon>Mytilinidiales</taxon>
        <taxon>Mytilinidiaceae</taxon>
        <taxon>Lophium</taxon>
    </lineage>
</organism>
<keyword evidence="2" id="KW-1185">Reference proteome</keyword>
<dbReference type="Proteomes" id="UP000799750">
    <property type="component" value="Unassembled WGS sequence"/>
</dbReference>
<reference evidence="1" key="1">
    <citation type="journal article" date="2020" name="Stud. Mycol.">
        <title>101 Dothideomycetes genomes: a test case for predicting lifestyles and emergence of pathogens.</title>
        <authorList>
            <person name="Haridas S."/>
            <person name="Albert R."/>
            <person name="Binder M."/>
            <person name="Bloem J."/>
            <person name="Labutti K."/>
            <person name="Salamov A."/>
            <person name="Andreopoulos B."/>
            <person name="Baker S."/>
            <person name="Barry K."/>
            <person name="Bills G."/>
            <person name="Bluhm B."/>
            <person name="Cannon C."/>
            <person name="Castanera R."/>
            <person name="Culley D."/>
            <person name="Daum C."/>
            <person name="Ezra D."/>
            <person name="Gonzalez J."/>
            <person name="Henrissat B."/>
            <person name="Kuo A."/>
            <person name="Liang C."/>
            <person name="Lipzen A."/>
            <person name="Lutzoni F."/>
            <person name="Magnuson J."/>
            <person name="Mondo S."/>
            <person name="Nolan M."/>
            <person name="Ohm R."/>
            <person name="Pangilinan J."/>
            <person name="Park H.-J."/>
            <person name="Ramirez L."/>
            <person name="Alfaro M."/>
            <person name="Sun H."/>
            <person name="Tritt A."/>
            <person name="Yoshinaga Y."/>
            <person name="Zwiers L.-H."/>
            <person name="Turgeon B."/>
            <person name="Goodwin S."/>
            <person name="Spatafora J."/>
            <person name="Crous P."/>
            <person name="Grigoriev I."/>
        </authorList>
    </citation>
    <scope>NUCLEOTIDE SEQUENCE</scope>
    <source>
        <strain evidence="1">CBS 269.34</strain>
    </source>
</reference>
<name>A0A6A6QAY2_9PEZI</name>